<evidence type="ECO:0000313" key="31">
    <source>
        <dbReference type="Proteomes" id="UP000224915"/>
    </source>
</evidence>
<evidence type="ECO:0000259" key="29">
    <source>
        <dbReference type="PROSITE" id="PS51104"/>
    </source>
</evidence>
<evidence type="ECO:0000256" key="18">
    <source>
        <dbReference type="ARBA" id="ARBA00022989"/>
    </source>
</evidence>
<evidence type="ECO:0000313" key="30">
    <source>
        <dbReference type="EMBL" id="PFG19246.1"/>
    </source>
</evidence>
<evidence type="ECO:0000256" key="26">
    <source>
        <dbReference type="SAM" id="Phobius"/>
    </source>
</evidence>
<evidence type="ECO:0000256" key="3">
    <source>
        <dbReference type="ARBA" id="ARBA00004429"/>
    </source>
</evidence>
<dbReference type="PANTHER" id="PTHR30181">
    <property type="entry name" value="MANNITOL PERMEASE IIC COMPONENT"/>
    <property type="match status" value="1"/>
</dbReference>
<dbReference type="GO" id="GO:0090563">
    <property type="term" value="F:protein-phosphocysteine-sugar phosphotransferase activity"/>
    <property type="evidence" value="ECO:0007669"/>
    <property type="project" value="TreeGrafter"/>
</dbReference>
<feature type="transmembrane region" description="Helical" evidence="26">
    <location>
        <begin position="83"/>
        <end position="100"/>
    </location>
</feature>
<proteinExistence type="predicted"/>
<evidence type="ECO:0000259" key="27">
    <source>
        <dbReference type="PROSITE" id="PS51094"/>
    </source>
</evidence>
<dbReference type="InterPro" id="IPR036095">
    <property type="entry name" value="PTS_EIIB-like_sf"/>
</dbReference>
<accession>A0A2A9CYN9</accession>
<dbReference type="InterPro" id="IPR003501">
    <property type="entry name" value="PTS_EIIB_2/3"/>
</dbReference>
<feature type="transmembrane region" description="Helical" evidence="26">
    <location>
        <begin position="167"/>
        <end position="189"/>
    </location>
</feature>
<evidence type="ECO:0000256" key="5">
    <source>
        <dbReference type="ARBA" id="ARBA00011909"/>
    </source>
</evidence>
<dbReference type="CDD" id="cd05567">
    <property type="entry name" value="PTS_IIB_mannitol"/>
    <property type="match status" value="1"/>
</dbReference>
<dbReference type="EMBL" id="PDJD01000001">
    <property type="protein sequence ID" value="PFG19246.1"/>
    <property type="molecule type" value="Genomic_DNA"/>
</dbReference>
<dbReference type="GO" id="GO:0022872">
    <property type="term" value="F:protein-N(PI)-phosphohistidine-mannitol phosphotransferase system transmembrane transporter activity"/>
    <property type="evidence" value="ECO:0007669"/>
    <property type="project" value="InterPro"/>
</dbReference>
<dbReference type="Pfam" id="PF02302">
    <property type="entry name" value="PTS_IIB"/>
    <property type="match status" value="1"/>
</dbReference>
<keyword evidence="11" id="KW-0997">Cell inner membrane</keyword>
<dbReference type="RefSeq" id="WP_098468394.1">
    <property type="nucleotide sequence ID" value="NZ_PDJD01000001.1"/>
</dbReference>
<evidence type="ECO:0000256" key="17">
    <source>
        <dbReference type="ARBA" id="ARBA00022777"/>
    </source>
</evidence>
<feature type="transmembrane region" description="Helical" evidence="26">
    <location>
        <begin position="112"/>
        <end position="135"/>
    </location>
</feature>
<keyword evidence="14" id="KW-0808">Transferase</keyword>
<evidence type="ECO:0000256" key="22">
    <source>
        <dbReference type="ARBA" id="ARBA00030956"/>
    </source>
</evidence>
<keyword evidence="15" id="KW-0598">Phosphotransferase system</keyword>
<evidence type="ECO:0000256" key="6">
    <source>
        <dbReference type="ARBA" id="ARBA00014783"/>
    </source>
</evidence>
<dbReference type="GO" id="GO:0016301">
    <property type="term" value="F:kinase activity"/>
    <property type="evidence" value="ECO:0007669"/>
    <property type="project" value="UniProtKB-KW"/>
</dbReference>
<dbReference type="Proteomes" id="UP000224915">
    <property type="component" value="Unassembled WGS sequence"/>
</dbReference>
<keyword evidence="17" id="KW-0418">Kinase</keyword>
<dbReference type="PROSITE" id="PS51094">
    <property type="entry name" value="PTS_EIIA_TYPE_2"/>
    <property type="match status" value="1"/>
</dbReference>
<dbReference type="PROSITE" id="PS51104">
    <property type="entry name" value="PTS_EIIC_TYPE_2"/>
    <property type="match status" value="1"/>
</dbReference>
<keyword evidence="16 26" id="KW-0812">Transmembrane</keyword>
<evidence type="ECO:0000256" key="7">
    <source>
        <dbReference type="ARBA" id="ARBA00015039"/>
    </source>
</evidence>
<feature type="transmembrane region" description="Helical" evidence="26">
    <location>
        <begin position="31"/>
        <end position="49"/>
    </location>
</feature>
<gene>
    <name evidence="30" type="ORF">ATL40_0804</name>
</gene>
<sequence length="671" mass="69809">MTTTTDAAPAKERGSARVAVQKFGTFLSNMVMPNIAAFIAWGLITALFISDGWLNGVGAEKNFAADSWVAQIGGWGDFDGGGIVGPMITYLLPILIAYTGGHMMYQVRGGVVGAIAAVGVITGTSIPMFMGAMIMGPLGGWSMKKIDAIWDGKIRPGFEMLVNNFSAGIWGGILAFVGFFVMSPIVTWISDTLGAGVQWLVDNSLLPLTSIIIEPAKVLFLNNAINHGVLTPLGTAESVEAGKSILFLLEANPGPGFGLLLAFAVAGTGLARASAPGAMLIQFVGGIHEIYFPYVLAKPRLIIALILGGMTGVFTNDLFDSGLRAPAAPGSIIAVMLQTASDSYVGVTLSVVASATVTFLVAAFMLRLERNRGEVDLAAAAAEMESMKGKKSSVASTLTAQSAESGPIRKIVFACDAGMGSSAMGASVLRRKIQKAGHGHVTVVNKAISNLEDEWDLVVTHQDLTDRARQKSGSAIHVSVENFMDSPSYDDIVDLIDSMGDGGGAHPRTSAPAPSEAPVAGGAATATRPELLVDGAVVLTGTATTQADAINEAGNLLVAQGYVTQDYVTSMHEREKSVSTYMGEGLAIPHGTNEAKGEVRSTGLSFVRYPGGVEWGAERATFVIGIAAVGDEHLSLLQKVAVVFADSEAVARLERATSAAEVRAVLESAEG</sequence>
<evidence type="ECO:0000256" key="14">
    <source>
        <dbReference type="ARBA" id="ARBA00022679"/>
    </source>
</evidence>
<keyword evidence="19 26" id="KW-0472">Membrane</keyword>
<dbReference type="GO" id="GO:0005886">
    <property type="term" value="C:plasma membrane"/>
    <property type="evidence" value="ECO:0007669"/>
    <property type="project" value="UniProtKB-SubCell"/>
</dbReference>
<feature type="domain" description="PTS EIIB type-2" evidence="28">
    <location>
        <begin position="409"/>
        <end position="504"/>
    </location>
</feature>
<dbReference type="Pfam" id="PF00359">
    <property type="entry name" value="PTS_EIIA_2"/>
    <property type="match status" value="1"/>
</dbReference>
<dbReference type="InterPro" id="IPR013011">
    <property type="entry name" value="PTS_EIIB_2"/>
</dbReference>
<dbReference type="CDD" id="cd00211">
    <property type="entry name" value="PTS_IIA_fru"/>
    <property type="match status" value="1"/>
</dbReference>
<dbReference type="EC" id="2.7.1.197" evidence="5"/>
<evidence type="ECO:0000259" key="28">
    <source>
        <dbReference type="PROSITE" id="PS51099"/>
    </source>
</evidence>
<evidence type="ECO:0000256" key="9">
    <source>
        <dbReference type="ARBA" id="ARBA00022448"/>
    </source>
</evidence>
<dbReference type="Gene3D" id="3.40.50.2300">
    <property type="match status" value="1"/>
</dbReference>
<evidence type="ECO:0000256" key="1">
    <source>
        <dbReference type="ARBA" id="ARBA00001655"/>
    </source>
</evidence>
<evidence type="ECO:0000256" key="4">
    <source>
        <dbReference type="ARBA" id="ARBA00011738"/>
    </source>
</evidence>
<dbReference type="InterPro" id="IPR029503">
    <property type="entry name" value="PTS_EIIB_mannitol"/>
</dbReference>
<evidence type="ECO:0000256" key="12">
    <source>
        <dbReference type="ARBA" id="ARBA00022553"/>
    </source>
</evidence>
<evidence type="ECO:0000256" key="19">
    <source>
        <dbReference type="ARBA" id="ARBA00023136"/>
    </source>
</evidence>
<evidence type="ECO:0000256" key="10">
    <source>
        <dbReference type="ARBA" id="ARBA00022475"/>
    </source>
</evidence>
<dbReference type="GO" id="GO:0009401">
    <property type="term" value="P:phosphoenolpyruvate-dependent sugar phosphotransferase system"/>
    <property type="evidence" value="ECO:0007669"/>
    <property type="project" value="UniProtKB-KW"/>
</dbReference>
<evidence type="ECO:0000256" key="16">
    <source>
        <dbReference type="ARBA" id="ARBA00022692"/>
    </source>
</evidence>
<evidence type="ECO:0000256" key="15">
    <source>
        <dbReference type="ARBA" id="ARBA00022683"/>
    </source>
</evidence>
<evidence type="ECO:0000256" key="24">
    <source>
        <dbReference type="ARBA" id="ARBA00033349"/>
    </source>
</evidence>
<comment type="caution">
    <text evidence="30">The sequence shown here is derived from an EMBL/GenBank/DDBJ whole genome shotgun (WGS) entry which is preliminary data.</text>
</comment>
<keyword evidence="12" id="KW-0597">Phosphoprotein</keyword>
<comment type="function">
    <text evidence="2">The phosphoenolpyruvate-dependent sugar phosphotransferase system (sugar PTS), a major carbohydrate active transport system, catalyzes the phosphorylation of incoming sugar substrates concomitantly with their translocation across the cell membrane. The enzyme II CmtAB PTS system is involved in D-mannitol transport.</text>
</comment>
<dbReference type="InterPro" id="IPR003352">
    <property type="entry name" value="PTS_EIIC"/>
</dbReference>
<dbReference type="InterPro" id="IPR016152">
    <property type="entry name" value="PTrfase/Anion_transptr"/>
</dbReference>
<keyword evidence="10" id="KW-1003">Cell membrane</keyword>
<evidence type="ECO:0000256" key="25">
    <source>
        <dbReference type="SAM" id="MobiDB-lite"/>
    </source>
</evidence>
<keyword evidence="18 26" id="KW-1133">Transmembrane helix</keyword>
<reference evidence="30 31" key="1">
    <citation type="submission" date="2017-10" db="EMBL/GenBank/DDBJ databases">
        <title>Sequencing the genomes of 1000 actinobacteria strains.</title>
        <authorList>
            <person name="Klenk H.-P."/>
        </authorList>
    </citation>
    <scope>NUCLEOTIDE SEQUENCE [LARGE SCALE GENOMIC DNA]</scope>
    <source>
        <strain evidence="30 31">DSM 21801</strain>
    </source>
</reference>
<feature type="domain" description="PTS EIIC type-2" evidence="29">
    <location>
        <begin position="23"/>
        <end position="367"/>
    </location>
</feature>
<feature type="transmembrane region" description="Helical" evidence="26">
    <location>
        <begin position="344"/>
        <end position="366"/>
    </location>
</feature>
<keyword evidence="31" id="KW-1185">Reference proteome</keyword>
<comment type="subunit">
    <text evidence="4">Homodimer.</text>
</comment>
<dbReference type="Gene3D" id="3.40.930.10">
    <property type="entry name" value="Mannitol-specific EII, Chain A"/>
    <property type="match status" value="1"/>
</dbReference>
<protein>
    <recommendedName>
        <fullName evidence="6">Mannitol-specific phosphotransferase enzyme IIA component</fullName>
        <ecNumber evidence="5">2.7.1.197</ecNumber>
    </recommendedName>
    <alternativeName>
        <fullName evidence="22">EIIA</fullName>
    </alternativeName>
    <alternativeName>
        <fullName evidence="24">EIICB-Mtl</fullName>
    </alternativeName>
    <alternativeName>
        <fullName evidence="21">EIICBA-Mtl</fullName>
    </alternativeName>
    <alternativeName>
        <fullName evidence="23">EIII</fullName>
    </alternativeName>
    <alternativeName>
        <fullName evidence="20">PTS system mannitol-specific EIIA component</fullName>
    </alternativeName>
    <alternativeName>
        <fullName evidence="8">PTS system mannitol-specific EIICB component</fullName>
    </alternativeName>
    <alternativeName>
        <fullName evidence="7">PTS system mannitol-specific EIICBA component</fullName>
    </alternativeName>
</protein>
<organism evidence="30 31">
    <name type="scientific">Serinibacter salmoneus</name>
    <dbReference type="NCBI Taxonomy" id="556530"/>
    <lineage>
        <taxon>Bacteria</taxon>
        <taxon>Bacillati</taxon>
        <taxon>Actinomycetota</taxon>
        <taxon>Actinomycetes</taxon>
        <taxon>Micrococcales</taxon>
        <taxon>Beutenbergiaceae</taxon>
        <taxon>Serinibacter</taxon>
    </lineage>
</organism>
<dbReference type="PANTHER" id="PTHR30181:SF2">
    <property type="entry name" value="PTS SYSTEM MANNITOL-SPECIFIC EIICBA COMPONENT"/>
    <property type="match status" value="1"/>
</dbReference>
<keyword evidence="13" id="KW-0762">Sugar transport</keyword>
<name>A0A2A9CYN9_9MICO</name>
<evidence type="ECO:0000256" key="23">
    <source>
        <dbReference type="ARBA" id="ARBA00030962"/>
    </source>
</evidence>
<keyword evidence="9" id="KW-0813">Transport</keyword>
<feature type="domain" description="PTS EIIA type-2" evidence="27">
    <location>
        <begin position="530"/>
        <end position="669"/>
    </location>
</feature>
<dbReference type="NCBIfam" id="NF011663">
    <property type="entry name" value="PRK15083.1"/>
    <property type="match status" value="1"/>
</dbReference>
<dbReference type="PROSITE" id="PS00372">
    <property type="entry name" value="PTS_EIIA_TYPE_2_HIS"/>
    <property type="match status" value="1"/>
</dbReference>
<feature type="region of interest" description="Disordered" evidence="25">
    <location>
        <begin position="498"/>
        <end position="523"/>
    </location>
</feature>
<evidence type="ECO:0000256" key="2">
    <source>
        <dbReference type="ARBA" id="ARBA00002434"/>
    </source>
</evidence>
<dbReference type="InterPro" id="IPR050893">
    <property type="entry name" value="Sugar_PTS"/>
</dbReference>
<dbReference type="OrthoDB" id="9814222at2"/>
<dbReference type="InterPro" id="IPR013014">
    <property type="entry name" value="PTS_EIIC_2"/>
</dbReference>
<dbReference type="PROSITE" id="PS51099">
    <property type="entry name" value="PTS_EIIB_TYPE_2"/>
    <property type="match status" value="1"/>
</dbReference>
<comment type="catalytic activity">
    <reaction evidence="1">
        <text>D-mannitol(out) + N(pros)-phospho-L-histidyl-[protein] = D-mannitol 1-phosphate(in) + L-histidyl-[protein]</text>
        <dbReference type="Rhea" id="RHEA:33363"/>
        <dbReference type="Rhea" id="RHEA-COMP:9745"/>
        <dbReference type="Rhea" id="RHEA-COMP:9746"/>
        <dbReference type="ChEBI" id="CHEBI:16899"/>
        <dbReference type="ChEBI" id="CHEBI:29979"/>
        <dbReference type="ChEBI" id="CHEBI:61381"/>
        <dbReference type="ChEBI" id="CHEBI:64837"/>
        <dbReference type="EC" id="2.7.1.197"/>
    </reaction>
</comment>
<evidence type="ECO:0000256" key="8">
    <source>
        <dbReference type="ARBA" id="ARBA00021825"/>
    </source>
</evidence>
<comment type="subcellular location">
    <subcellularLocation>
        <location evidence="3">Cell inner membrane</location>
        <topology evidence="3">Multi-pass membrane protein</topology>
    </subcellularLocation>
</comment>
<evidence type="ECO:0000256" key="13">
    <source>
        <dbReference type="ARBA" id="ARBA00022597"/>
    </source>
</evidence>
<evidence type="ECO:0000256" key="21">
    <source>
        <dbReference type="ARBA" id="ARBA00030684"/>
    </source>
</evidence>
<evidence type="ECO:0000256" key="11">
    <source>
        <dbReference type="ARBA" id="ARBA00022519"/>
    </source>
</evidence>
<dbReference type="SUPFAM" id="SSF52794">
    <property type="entry name" value="PTS system IIB component-like"/>
    <property type="match status" value="1"/>
</dbReference>
<dbReference type="SUPFAM" id="SSF55804">
    <property type="entry name" value="Phoshotransferase/anion transport protein"/>
    <property type="match status" value="1"/>
</dbReference>
<dbReference type="Pfam" id="PF02378">
    <property type="entry name" value="PTS_EIIC"/>
    <property type="match status" value="1"/>
</dbReference>
<evidence type="ECO:0000256" key="20">
    <source>
        <dbReference type="ARBA" id="ARBA00029908"/>
    </source>
</evidence>
<dbReference type="InterPro" id="IPR002178">
    <property type="entry name" value="PTS_EIIA_type-2_dom"/>
</dbReference>
<dbReference type="AlphaFoldDB" id="A0A2A9CYN9"/>